<evidence type="ECO:0000256" key="1">
    <source>
        <dbReference type="ARBA" id="ARBA00023015"/>
    </source>
</evidence>
<dbReference type="Gene3D" id="1.10.10.10">
    <property type="entry name" value="Winged helix-like DNA-binding domain superfamily/Winged helix DNA-binding domain"/>
    <property type="match status" value="1"/>
</dbReference>
<evidence type="ECO:0000313" key="7">
    <source>
        <dbReference type="Proteomes" id="UP000008710"/>
    </source>
</evidence>
<evidence type="ECO:0000259" key="5">
    <source>
        <dbReference type="PROSITE" id="PS50987"/>
    </source>
</evidence>
<organism evidence="6 7">
    <name type="scientific">Rhodococcus jostii (strain RHA1)</name>
    <dbReference type="NCBI Taxonomy" id="101510"/>
    <lineage>
        <taxon>Bacteria</taxon>
        <taxon>Bacillati</taxon>
        <taxon>Actinomycetota</taxon>
        <taxon>Actinomycetes</taxon>
        <taxon>Mycobacteriales</taxon>
        <taxon>Nocardiaceae</taxon>
        <taxon>Rhodococcus</taxon>
    </lineage>
</organism>
<dbReference type="InterPro" id="IPR036388">
    <property type="entry name" value="WH-like_DNA-bd_sf"/>
</dbReference>
<name>Q0SE06_RHOJR</name>
<feature type="region of interest" description="Disordered" evidence="4">
    <location>
        <begin position="1"/>
        <end position="24"/>
    </location>
</feature>
<dbReference type="PRINTS" id="PR00778">
    <property type="entry name" value="HTHARSR"/>
</dbReference>
<sequence length="149" mass="16440">MSILPEECGPRAPEVRYNTNHAPELGSMQDEPSLWWSTTRTWRCAVPDAEGHPAVDEIELVSVLAALADPLRLEVVQKLMVEADGAERHCTSFGLPVSKSTRSHHFKVLREAGLITQVDRGNSRMAQLRRSDIESRFPGLLDAVAAAPD</sequence>
<evidence type="ECO:0000256" key="3">
    <source>
        <dbReference type="ARBA" id="ARBA00023163"/>
    </source>
</evidence>
<dbReference type="eggNOG" id="COG0640">
    <property type="taxonomic scope" value="Bacteria"/>
</dbReference>
<dbReference type="CDD" id="cd00090">
    <property type="entry name" value="HTH_ARSR"/>
    <property type="match status" value="1"/>
</dbReference>
<dbReference type="EMBL" id="CP000431">
    <property type="protein sequence ID" value="ABG94230.1"/>
    <property type="molecule type" value="Genomic_DNA"/>
</dbReference>
<dbReference type="GO" id="GO:0003700">
    <property type="term" value="F:DNA-binding transcription factor activity"/>
    <property type="evidence" value="ECO:0007669"/>
    <property type="project" value="InterPro"/>
</dbReference>
<evidence type="ECO:0000256" key="2">
    <source>
        <dbReference type="ARBA" id="ARBA00023125"/>
    </source>
</evidence>
<evidence type="ECO:0000256" key="4">
    <source>
        <dbReference type="SAM" id="MobiDB-lite"/>
    </source>
</evidence>
<dbReference type="KEGG" id="rha:RHA1_ro02425"/>
<dbReference type="GO" id="GO:0003677">
    <property type="term" value="F:DNA binding"/>
    <property type="evidence" value="ECO:0007669"/>
    <property type="project" value="UniProtKB-KW"/>
</dbReference>
<dbReference type="Proteomes" id="UP000008710">
    <property type="component" value="Chromosome"/>
</dbReference>
<proteinExistence type="predicted"/>
<dbReference type="Pfam" id="PF01022">
    <property type="entry name" value="HTH_5"/>
    <property type="match status" value="1"/>
</dbReference>
<reference evidence="7" key="1">
    <citation type="journal article" date="2006" name="Proc. Natl. Acad. Sci. U.S.A.">
        <title>The complete genome of Rhodococcus sp. RHA1 provides insights into a catabolic powerhouse.</title>
        <authorList>
            <person name="McLeod M.P."/>
            <person name="Warren R.L."/>
            <person name="Hsiao W.W.L."/>
            <person name="Araki N."/>
            <person name="Myhre M."/>
            <person name="Fernandes C."/>
            <person name="Miyazawa D."/>
            <person name="Wong W."/>
            <person name="Lillquist A.L."/>
            <person name="Wang D."/>
            <person name="Dosanjh M."/>
            <person name="Hara H."/>
            <person name="Petrescu A."/>
            <person name="Morin R.D."/>
            <person name="Yang G."/>
            <person name="Stott J.M."/>
            <person name="Schein J.E."/>
            <person name="Shin H."/>
            <person name="Smailus D."/>
            <person name="Siddiqui A.S."/>
            <person name="Marra M.A."/>
            <person name="Jones S.J.M."/>
            <person name="Holt R."/>
            <person name="Brinkman F.S.L."/>
            <person name="Miyauchi K."/>
            <person name="Fukuda M."/>
            <person name="Davies J.E."/>
            <person name="Mohn W.W."/>
            <person name="Eltis L.D."/>
        </authorList>
    </citation>
    <scope>NUCLEOTIDE SEQUENCE [LARGE SCALE GENOMIC DNA]</scope>
    <source>
        <strain evidence="7">RHA1</strain>
    </source>
</reference>
<keyword evidence="2" id="KW-0238">DNA-binding</keyword>
<dbReference type="InterPro" id="IPR011991">
    <property type="entry name" value="ArsR-like_HTH"/>
</dbReference>
<dbReference type="InterPro" id="IPR051081">
    <property type="entry name" value="HTH_MetalResp_TranReg"/>
</dbReference>
<dbReference type="HOGENOM" id="CLU_1748225_0_0_11"/>
<dbReference type="InterPro" id="IPR036390">
    <property type="entry name" value="WH_DNA-bd_sf"/>
</dbReference>
<dbReference type="PANTHER" id="PTHR33154">
    <property type="entry name" value="TRANSCRIPTIONAL REGULATOR, ARSR FAMILY"/>
    <property type="match status" value="1"/>
</dbReference>
<gene>
    <name evidence="6" type="ordered locus">RHA1_ro02425</name>
</gene>
<dbReference type="PANTHER" id="PTHR33154:SF12">
    <property type="entry name" value="TRANSCRIPTIONAL REGULATORY PROTEIN"/>
    <property type="match status" value="1"/>
</dbReference>
<accession>Q0SE06</accession>
<dbReference type="AlphaFoldDB" id="Q0SE06"/>
<dbReference type="SUPFAM" id="SSF46785">
    <property type="entry name" value="Winged helix' DNA-binding domain"/>
    <property type="match status" value="1"/>
</dbReference>
<dbReference type="SMART" id="SM00418">
    <property type="entry name" value="HTH_ARSR"/>
    <property type="match status" value="1"/>
</dbReference>
<dbReference type="PROSITE" id="PS50987">
    <property type="entry name" value="HTH_ARSR_2"/>
    <property type="match status" value="1"/>
</dbReference>
<keyword evidence="3" id="KW-0804">Transcription</keyword>
<feature type="domain" description="HTH arsR-type" evidence="5">
    <location>
        <begin position="52"/>
        <end position="148"/>
    </location>
</feature>
<evidence type="ECO:0000313" key="6">
    <source>
        <dbReference type="EMBL" id="ABG94230.1"/>
    </source>
</evidence>
<protein>
    <submittedName>
        <fullName evidence="6">Possible transcriptional regulator, ArsR family protein</fullName>
    </submittedName>
</protein>
<keyword evidence="1" id="KW-0805">Transcription regulation</keyword>
<dbReference type="InterPro" id="IPR001845">
    <property type="entry name" value="HTH_ArsR_DNA-bd_dom"/>
</dbReference>